<sequence>MAKSIVVASGKGGVGKTSIAVNLGLAMARHGRRTVLLDADFGMANAHILIGANPQKFIMDALDGDASMSEVLCDAPHGMKFISGGTGLLEMLNLEKTKRYQAIRMVEELRDQTEVLIADAPAGASDSSVSFVAAADHVVIVLVGEPTSFLDAYSMIKAASLESNVRNFCIVVNMARNAEEARQHFDKFNTTATRFLDVNLTYSGWLPLSEKMRRAVVTRRPIGLDAPDLPENLAFQKISKSILESPRNLHAGIRFFADEEAALAGT</sequence>
<dbReference type="GO" id="GO:0005524">
    <property type="term" value="F:ATP binding"/>
    <property type="evidence" value="ECO:0007669"/>
    <property type="project" value="UniProtKB-KW"/>
</dbReference>
<name>Q4JMM4_9BACT</name>
<dbReference type="GO" id="GO:0016887">
    <property type="term" value="F:ATP hydrolysis activity"/>
    <property type="evidence" value="ECO:0007669"/>
    <property type="project" value="TreeGrafter"/>
</dbReference>
<feature type="binding site" evidence="3">
    <location>
        <begin position="11"/>
        <end position="18"/>
    </location>
    <ligand>
        <name>ATP</name>
        <dbReference type="ChEBI" id="CHEBI:30616"/>
    </ligand>
</feature>
<dbReference type="InterPro" id="IPR033756">
    <property type="entry name" value="YlxH/NBP35"/>
</dbReference>
<keyword evidence="4" id="KW-0966">Cell projection</keyword>
<keyword evidence="4" id="KW-0282">Flagellum</keyword>
<dbReference type="GO" id="GO:0005829">
    <property type="term" value="C:cytosol"/>
    <property type="evidence" value="ECO:0007669"/>
    <property type="project" value="TreeGrafter"/>
</dbReference>
<reference evidence="4" key="1">
    <citation type="journal article" date="2005" name="PLoS Biol.">
        <title>New insights into metabolic properties of marine bacteria encoding proteorhodopsins.</title>
        <authorList>
            <person name="Sabehi G."/>
            <person name="Loy A."/>
            <person name="Jung K.H."/>
            <person name="Partha R."/>
            <person name="Spudich J.L."/>
            <person name="Isaacson T."/>
            <person name="Hirschberg J."/>
            <person name="Wagner M."/>
            <person name="Beja O."/>
        </authorList>
    </citation>
    <scope>NUCLEOTIDE SEQUENCE</scope>
</reference>
<dbReference type="Gene3D" id="3.40.50.300">
    <property type="entry name" value="P-loop containing nucleotide triphosphate hydrolases"/>
    <property type="match status" value="1"/>
</dbReference>
<evidence type="ECO:0000256" key="3">
    <source>
        <dbReference type="PIRSR" id="PIRSR003092-1"/>
    </source>
</evidence>
<keyword evidence="1 3" id="KW-0547">Nucleotide-binding</keyword>
<dbReference type="SUPFAM" id="SSF52540">
    <property type="entry name" value="P-loop containing nucleoside triphosphate hydrolases"/>
    <property type="match status" value="1"/>
</dbReference>
<proteinExistence type="predicted"/>
<dbReference type="InterPro" id="IPR025501">
    <property type="entry name" value="MinD_FleN"/>
</dbReference>
<evidence type="ECO:0000256" key="1">
    <source>
        <dbReference type="ARBA" id="ARBA00022741"/>
    </source>
</evidence>
<dbReference type="Pfam" id="PF10609">
    <property type="entry name" value="ParA"/>
    <property type="match status" value="1"/>
</dbReference>
<dbReference type="GO" id="GO:0009898">
    <property type="term" value="C:cytoplasmic side of plasma membrane"/>
    <property type="evidence" value="ECO:0007669"/>
    <property type="project" value="TreeGrafter"/>
</dbReference>
<accession>Q4JMM4</accession>
<protein>
    <submittedName>
        <fullName evidence="4">Predicted flagellar synthesis regulator FleN</fullName>
    </submittedName>
</protein>
<dbReference type="InterPro" id="IPR050625">
    <property type="entry name" value="ParA/MinD_ATPase"/>
</dbReference>
<evidence type="ECO:0000313" key="4">
    <source>
        <dbReference type="EMBL" id="AAY87289.1"/>
    </source>
</evidence>
<keyword evidence="2 3" id="KW-0067">ATP-binding</keyword>
<dbReference type="PANTHER" id="PTHR43384">
    <property type="entry name" value="SEPTUM SITE-DETERMINING PROTEIN MIND HOMOLOG, CHLOROPLASTIC-RELATED"/>
    <property type="match status" value="1"/>
</dbReference>
<keyword evidence="4" id="KW-0969">Cilium</keyword>
<evidence type="ECO:0000256" key="2">
    <source>
        <dbReference type="ARBA" id="ARBA00022840"/>
    </source>
</evidence>
<organism evidence="4">
    <name type="scientific">uncultured bacterium BAC17H8</name>
    <dbReference type="NCBI Taxonomy" id="332980"/>
    <lineage>
        <taxon>Bacteria</taxon>
        <taxon>environmental samples</taxon>
    </lineage>
</organism>
<dbReference type="AlphaFoldDB" id="Q4JMM4"/>
<dbReference type="EMBL" id="DQ068068">
    <property type="protein sequence ID" value="AAY87289.1"/>
    <property type="molecule type" value="Genomic_DNA"/>
</dbReference>
<dbReference type="GO" id="GO:0051782">
    <property type="term" value="P:negative regulation of cell division"/>
    <property type="evidence" value="ECO:0007669"/>
    <property type="project" value="TreeGrafter"/>
</dbReference>
<dbReference type="PANTHER" id="PTHR43384:SF4">
    <property type="entry name" value="CELLULOSE BIOSYNTHESIS PROTEIN BCSQ-RELATED"/>
    <property type="match status" value="1"/>
</dbReference>
<dbReference type="InterPro" id="IPR027417">
    <property type="entry name" value="P-loop_NTPase"/>
</dbReference>
<dbReference type="PIRSF" id="PIRSF003092">
    <property type="entry name" value="MinD"/>
    <property type="match status" value="1"/>
</dbReference>